<evidence type="ECO:0000313" key="7">
    <source>
        <dbReference type="EMBL" id="SEL95984.1"/>
    </source>
</evidence>
<protein>
    <submittedName>
        <fullName evidence="6">Transcriptional regulatory protein DevR (DosR)</fullName>
    </submittedName>
    <submittedName>
        <fullName evidence="7">Two component transcriptional regulator, LuxR family</fullName>
    </submittedName>
</protein>
<dbReference type="RefSeq" id="WP_050662119.1">
    <property type="nucleotide sequence ID" value="NZ_CP118494.1"/>
</dbReference>
<evidence type="ECO:0000256" key="3">
    <source>
        <dbReference type="PROSITE-ProRule" id="PRU00169"/>
    </source>
</evidence>
<reference evidence="7 9" key="3">
    <citation type="submission" date="2016-10" db="EMBL/GenBank/DDBJ databases">
        <authorList>
            <person name="de Groot N.N."/>
        </authorList>
    </citation>
    <scope>NUCLEOTIDE SEQUENCE [LARGE SCALE GENOMIC DNA]</scope>
    <source>
        <strain evidence="7 9">DSM 11457</strain>
    </source>
</reference>
<dbReference type="SUPFAM" id="SSF46894">
    <property type="entry name" value="C-terminal effector domain of the bipartite response regulators"/>
    <property type="match status" value="1"/>
</dbReference>
<dbReference type="InterPro" id="IPR058245">
    <property type="entry name" value="NreC/VraR/RcsB-like_REC"/>
</dbReference>
<feature type="domain" description="HTH luxR-type" evidence="4">
    <location>
        <begin position="158"/>
        <end position="223"/>
    </location>
</feature>
<dbReference type="CDD" id="cd06170">
    <property type="entry name" value="LuxR_C_like"/>
    <property type="match status" value="1"/>
</dbReference>
<evidence type="ECO:0000313" key="6">
    <source>
        <dbReference type="EMBL" id="KNX42158.1"/>
    </source>
</evidence>
<proteinExistence type="predicted"/>
<evidence type="ECO:0000313" key="8">
    <source>
        <dbReference type="Proteomes" id="UP000037046"/>
    </source>
</evidence>
<organism evidence="6 8">
    <name type="scientific">Roseovarius tolerans</name>
    <dbReference type="NCBI Taxonomy" id="74031"/>
    <lineage>
        <taxon>Bacteria</taxon>
        <taxon>Pseudomonadati</taxon>
        <taxon>Pseudomonadota</taxon>
        <taxon>Alphaproteobacteria</taxon>
        <taxon>Rhodobacterales</taxon>
        <taxon>Roseobacteraceae</taxon>
        <taxon>Roseovarius</taxon>
    </lineage>
</organism>
<dbReference type="PROSITE" id="PS50043">
    <property type="entry name" value="HTH_LUXR_2"/>
    <property type="match status" value="1"/>
</dbReference>
<dbReference type="InterPro" id="IPR016032">
    <property type="entry name" value="Sig_transdc_resp-reg_C-effctor"/>
</dbReference>
<dbReference type="PANTHER" id="PTHR45566">
    <property type="entry name" value="HTH-TYPE TRANSCRIPTIONAL REGULATOR YHJB-RELATED"/>
    <property type="match status" value="1"/>
</dbReference>
<feature type="modified residue" description="4-aspartylphosphate" evidence="3">
    <location>
        <position position="67"/>
    </location>
</feature>
<accession>A0A0L6CXF4</accession>
<reference evidence="6" key="2">
    <citation type="submission" date="2015-07" db="EMBL/GenBank/DDBJ databases">
        <title>MeaNS - Measles Nucleotide Surveillance Program.</title>
        <authorList>
            <person name="Tran T."/>
            <person name="Druce J."/>
        </authorList>
    </citation>
    <scope>NUCLEOTIDE SEQUENCE</scope>
    <source>
        <strain evidence="6">EL-164</strain>
    </source>
</reference>
<dbReference type="Proteomes" id="UP000182160">
    <property type="component" value="Unassembled WGS sequence"/>
</dbReference>
<feature type="domain" description="Response regulatory" evidence="5">
    <location>
        <begin position="15"/>
        <end position="132"/>
    </location>
</feature>
<dbReference type="OrthoDB" id="9814495at2"/>
<evidence type="ECO:0000259" key="4">
    <source>
        <dbReference type="PROSITE" id="PS50043"/>
    </source>
</evidence>
<name>A0A0L6CXF4_9RHOB</name>
<dbReference type="EMBL" id="FOBO01000001">
    <property type="protein sequence ID" value="SEL95984.1"/>
    <property type="molecule type" value="Genomic_DNA"/>
</dbReference>
<dbReference type="InterPro" id="IPR011006">
    <property type="entry name" value="CheY-like_superfamily"/>
</dbReference>
<dbReference type="GO" id="GO:0003677">
    <property type="term" value="F:DNA binding"/>
    <property type="evidence" value="ECO:0007669"/>
    <property type="project" value="UniProtKB-KW"/>
</dbReference>
<dbReference type="SMART" id="SM00421">
    <property type="entry name" value="HTH_LUXR"/>
    <property type="match status" value="1"/>
</dbReference>
<gene>
    <name evidence="6" type="primary">devR_1</name>
    <name evidence="6" type="ORF">ROTO_11980</name>
    <name evidence="7" type="ORF">SAMN04488077_101140</name>
</gene>
<dbReference type="Proteomes" id="UP000037046">
    <property type="component" value="Unassembled WGS sequence"/>
</dbReference>
<dbReference type="PANTHER" id="PTHR45566:SF2">
    <property type="entry name" value="NARL SUBFAMILY"/>
    <property type="match status" value="1"/>
</dbReference>
<evidence type="ECO:0000313" key="9">
    <source>
        <dbReference type="Proteomes" id="UP000182160"/>
    </source>
</evidence>
<keyword evidence="8" id="KW-1185">Reference proteome</keyword>
<dbReference type="AlphaFoldDB" id="A0A0L6CXF4"/>
<dbReference type="Gene3D" id="3.40.50.2300">
    <property type="match status" value="1"/>
</dbReference>
<dbReference type="PROSITE" id="PS50110">
    <property type="entry name" value="RESPONSE_REGULATORY"/>
    <property type="match status" value="1"/>
</dbReference>
<dbReference type="InterPro" id="IPR051015">
    <property type="entry name" value="EvgA-like"/>
</dbReference>
<reference evidence="8" key="1">
    <citation type="submission" date="2015-07" db="EMBL/GenBank/DDBJ databases">
        <title>Draft Genome Sequence of Roseovarius tolerans EL-164, a producer of N-Acylated Alanine Methyl Esters (NAMEs).</title>
        <authorList>
            <person name="Voget S."/>
            <person name="Bruns H."/>
            <person name="Wagner-Doebler I."/>
            <person name="Schulz S."/>
            <person name="Daniel R."/>
        </authorList>
    </citation>
    <scope>NUCLEOTIDE SEQUENCE [LARGE SCALE GENOMIC DNA]</scope>
    <source>
        <strain evidence="8">EL-164</strain>
    </source>
</reference>
<dbReference type="GO" id="GO:0000160">
    <property type="term" value="P:phosphorelay signal transduction system"/>
    <property type="evidence" value="ECO:0007669"/>
    <property type="project" value="InterPro"/>
</dbReference>
<dbReference type="Pfam" id="PF00072">
    <property type="entry name" value="Response_reg"/>
    <property type="match status" value="1"/>
</dbReference>
<dbReference type="SUPFAM" id="SSF52172">
    <property type="entry name" value="CheY-like"/>
    <property type="match status" value="1"/>
</dbReference>
<dbReference type="GO" id="GO:0006355">
    <property type="term" value="P:regulation of DNA-templated transcription"/>
    <property type="evidence" value="ECO:0007669"/>
    <property type="project" value="InterPro"/>
</dbReference>
<keyword evidence="1 3" id="KW-0597">Phosphoprotein</keyword>
<dbReference type="PATRIC" id="fig|74031.6.peg.1225"/>
<dbReference type="EMBL" id="LGVV01000011">
    <property type="protein sequence ID" value="KNX42158.1"/>
    <property type="molecule type" value="Genomic_DNA"/>
</dbReference>
<keyword evidence="2" id="KW-0238">DNA-binding</keyword>
<sequence>MNVRAELRPRGQVSSVLIVDDHPLYCDALAAAIPVVFPNCVVEQTASLKDALKRLETGFRPDLVMFDLKLPDVSGISGFITMRDRLKTVPILVISALSSSELVRTLMAEGAAGFLPKETSAQELRRVIARVGAGGKYLPKAYAERIARDEGGGRAEPEHPTLSALTPQQQKIMKLICAGKANKQIAYELSLAEATVKAHITGLLNRLGVKNRTQAAVLVKSTMGGETGDPEARAFLSG</sequence>
<dbReference type="SMART" id="SM00448">
    <property type="entry name" value="REC"/>
    <property type="match status" value="1"/>
</dbReference>
<dbReference type="InterPro" id="IPR001789">
    <property type="entry name" value="Sig_transdc_resp-reg_receiver"/>
</dbReference>
<evidence type="ECO:0000259" key="5">
    <source>
        <dbReference type="PROSITE" id="PS50110"/>
    </source>
</evidence>
<evidence type="ECO:0000256" key="1">
    <source>
        <dbReference type="ARBA" id="ARBA00022553"/>
    </source>
</evidence>
<dbReference type="PRINTS" id="PR00038">
    <property type="entry name" value="HTHLUXR"/>
</dbReference>
<dbReference type="CDD" id="cd17535">
    <property type="entry name" value="REC_NarL-like"/>
    <property type="match status" value="1"/>
</dbReference>
<dbReference type="InterPro" id="IPR000792">
    <property type="entry name" value="Tscrpt_reg_LuxR_C"/>
</dbReference>
<dbReference type="STRING" id="74031.SAMN04488077_101140"/>
<dbReference type="Pfam" id="PF00196">
    <property type="entry name" value="GerE"/>
    <property type="match status" value="1"/>
</dbReference>
<evidence type="ECO:0000256" key="2">
    <source>
        <dbReference type="ARBA" id="ARBA00023125"/>
    </source>
</evidence>